<name>A0A2P2PPT9_RHIMU</name>
<accession>A0A2P2PPT9</accession>
<reference evidence="1" key="1">
    <citation type="submission" date="2018-02" db="EMBL/GenBank/DDBJ databases">
        <title>Rhizophora mucronata_Transcriptome.</title>
        <authorList>
            <person name="Meera S.P."/>
            <person name="Sreeshan A."/>
            <person name="Augustine A."/>
        </authorList>
    </citation>
    <scope>NUCLEOTIDE SEQUENCE</scope>
    <source>
        <tissue evidence="1">Leaf</tissue>
    </source>
</reference>
<organism evidence="1">
    <name type="scientific">Rhizophora mucronata</name>
    <name type="common">Asiatic mangrove</name>
    <dbReference type="NCBI Taxonomy" id="61149"/>
    <lineage>
        <taxon>Eukaryota</taxon>
        <taxon>Viridiplantae</taxon>
        <taxon>Streptophyta</taxon>
        <taxon>Embryophyta</taxon>
        <taxon>Tracheophyta</taxon>
        <taxon>Spermatophyta</taxon>
        <taxon>Magnoliopsida</taxon>
        <taxon>eudicotyledons</taxon>
        <taxon>Gunneridae</taxon>
        <taxon>Pentapetalae</taxon>
        <taxon>rosids</taxon>
        <taxon>fabids</taxon>
        <taxon>Malpighiales</taxon>
        <taxon>Rhizophoraceae</taxon>
        <taxon>Rhizophora</taxon>
    </lineage>
</organism>
<dbReference type="AlphaFoldDB" id="A0A2P2PPT9"/>
<evidence type="ECO:0000313" key="1">
    <source>
        <dbReference type="EMBL" id="MBX56778.1"/>
    </source>
</evidence>
<protein>
    <submittedName>
        <fullName evidence="1">Uncharacterized protein</fullName>
    </submittedName>
</protein>
<dbReference type="EMBL" id="GGEC01076294">
    <property type="protein sequence ID" value="MBX56778.1"/>
    <property type="molecule type" value="Transcribed_RNA"/>
</dbReference>
<proteinExistence type="predicted"/>
<sequence length="71" mass="8272">MCHRCHHLCTLRVIICCNSHCSHFFHQCVEHSSNLQISMAPMECKVTKNTPLKLLQKLYKEGICIRFISKV</sequence>